<dbReference type="EMBL" id="CAXKWB010008406">
    <property type="protein sequence ID" value="CAL4091018.1"/>
    <property type="molecule type" value="Genomic_DNA"/>
</dbReference>
<comment type="similarity">
    <text evidence="2">Belongs to the ST7 family.</text>
</comment>
<evidence type="ECO:0000256" key="1">
    <source>
        <dbReference type="ARBA" id="ARBA00004141"/>
    </source>
</evidence>
<evidence type="ECO:0000256" key="3">
    <source>
        <dbReference type="ARBA" id="ARBA00022692"/>
    </source>
</evidence>
<evidence type="ECO:0000256" key="5">
    <source>
        <dbReference type="ARBA" id="ARBA00023136"/>
    </source>
</evidence>
<gene>
    <name evidence="9" type="ORF">MNOR_LOCUS14189</name>
</gene>
<evidence type="ECO:0000256" key="8">
    <source>
        <dbReference type="SAM" id="Phobius"/>
    </source>
</evidence>
<keyword evidence="3 8" id="KW-0812">Transmembrane</keyword>
<dbReference type="PANTHER" id="PTHR12745:SF6">
    <property type="entry name" value="PROTEIN ST7 HOMOLOG"/>
    <property type="match status" value="1"/>
</dbReference>
<dbReference type="Proteomes" id="UP001497623">
    <property type="component" value="Unassembled WGS sequence"/>
</dbReference>
<evidence type="ECO:0000256" key="6">
    <source>
        <dbReference type="ARBA" id="ARBA00040270"/>
    </source>
</evidence>
<evidence type="ECO:0000313" key="10">
    <source>
        <dbReference type="Proteomes" id="UP001497623"/>
    </source>
</evidence>
<sequence length="243" mass="27475">MRPITRSSNRSTHISNFHILNFKGFWFYNILLALWPFLVLILNIYGQLNTSHLHSSFGFNCVQLRKVSPSGFDSPTRSSSNTGLRLAVEFHFAATFIPIICDLHHSVNFGDKIAADENPQSPKTNIKGSQGGSNLNTPAPPKAIFRGLDLAQGGFVRVSPRKVNPYHRSNPLRINPFYEIDTCPLKQHKLEHFMQTAWRERNPDVRIKSAHTAMELNPECASAYILLGEEECTSILEVFKILK</sequence>
<organism evidence="9 10">
    <name type="scientific">Meganyctiphanes norvegica</name>
    <name type="common">Northern krill</name>
    <name type="synonym">Thysanopoda norvegica</name>
    <dbReference type="NCBI Taxonomy" id="48144"/>
    <lineage>
        <taxon>Eukaryota</taxon>
        <taxon>Metazoa</taxon>
        <taxon>Ecdysozoa</taxon>
        <taxon>Arthropoda</taxon>
        <taxon>Crustacea</taxon>
        <taxon>Multicrustacea</taxon>
        <taxon>Malacostraca</taxon>
        <taxon>Eumalacostraca</taxon>
        <taxon>Eucarida</taxon>
        <taxon>Euphausiacea</taxon>
        <taxon>Euphausiidae</taxon>
        <taxon>Meganyctiphanes</taxon>
    </lineage>
</organism>
<dbReference type="AlphaFoldDB" id="A0AAV2QNY6"/>
<comment type="subcellular location">
    <subcellularLocation>
        <location evidence="1">Membrane</location>
        <topology evidence="1">Multi-pass membrane protein</topology>
    </subcellularLocation>
</comment>
<protein>
    <recommendedName>
        <fullName evidence="6">Protein ST7 homolog</fullName>
    </recommendedName>
</protein>
<keyword evidence="5 8" id="KW-0472">Membrane</keyword>
<feature type="transmembrane region" description="Helical" evidence="8">
    <location>
        <begin position="25"/>
        <end position="45"/>
    </location>
</feature>
<accession>A0AAV2QNY6</accession>
<reference evidence="9 10" key="1">
    <citation type="submission" date="2024-05" db="EMBL/GenBank/DDBJ databases">
        <authorList>
            <person name="Wallberg A."/>
        </authorList>
    </citation>
    <scope>NUCLEOTIDE SEQUENCE [LARGE SCALE GENOMIC DNA]</scope>
</reference>
<evidence type="ECO:0000256" key="7">
    <source>
        <dbReference type="SAM" id="MobiDB-lite"/>
    </source>
</evidence>
<keyword evidence="10" id="KW-1185">Reference proteome</keyword>
<comment type="caution">
    <text evidence="9">The sequence shown here is derived from an EMBL/GenBank/DDBJ whole genome shotgun (WGS) entry which is preliminary data.</text>
</comment>
<feature type="compositionally biased region" description="Polar residues" evidence="7">
    <location>
        <begin position="118"/>
        <end position="137"/>
    </location>
</feature>
<evidence type="ECO:0000313" key="9">
    <source>
        <dbReference type="EMBL" id="CAL4091018.1"/>
    </source>
</evidence>
<proteinExistence type="inferred from homology"/>
<dbReference type="Pfam" id="PF04184">
    <property type="entry name" value="ST7"/>
    <property type="match status" value="1"/>
</dbReference>
<keyword evidence="4 8" id="KW-1133">Transmembrane helix</keyword>
<dbReference type="PANTHER" id="PTHR12745">
    <property type="entry name" value="SUPPRESSION OF TUMORIGENICITY 7"/>
    <property type="match status" value="1"/>
</dbReference>
<evidence type="ECO:0000256" key="2">
    <source>
        <dbReference type="ARBA" id="ARBA00009751"/>
    </source>
</evidence>
<dbReference type="InterPro" id="IPR007311">
    <property type="entry name" value="ST7"/>
</dbReference>
<dbReference type="GO" id="GO:0016020">
    <property type="term" value="C:membrane"/>
    <property type="evidence" value="ECO:0007669"/>
    <property type="project" value="UniProtKB-SubCell"/>
</dbReference>
<name>A0AAV2QNY6_MEGNR</name>
<feature type="region of interest" description="Disordered" evidence="7">
    <location>
        <begin position="114"/>
        <end position="138"/>
    </location>
</feature>
<evidence type="ECO:0000256" key="4">
    <source>
        <dbReference type="ARBA" id="ARBA00022989"/>
    </source>
</evidence>
<feature type="non-terminal residue" evidence="9">
    <location>
        <position position="243"/>
    </location>
</feature>